<dbReference type="KEGG" id="ava:Ava_3483"/>
<dbReference type="EMBL" id="CP000117">
    <property type="protein sequence ID" value="ABA23090.1"/>
    <property type="molecule type" value="Genomic_DNA"/>
</dbReference>
<evidence type="ECO:0000256" key="2">
    <source>
        <dbReference type="ARBA" id="ARBA00022803"/>
    </source>
</evidence>
<dbReference type="Proteomes" id="UP000002533">
    <property type="component" value="Chromosome"/>
</dbReference>
<evidence type="ECO:0000313" key="3">
    <source>
        <dbReference type="EMBL" id="ABA23090.1"/>
    </source>
</evidence>
<sequence>MSAGMGINSRKRSLVDGNRALNLFTDRHELTRVFAAYLHDEPAEKILSFSGDGGNGKSLLLKFLRTKCCKRFGADAWQKLKTKTAAEIADYIESADNDQCDLVPAILQDFGLQPNGDDQPQDPFYGLLMLRRSLSRAATELGYRLRFPLYDFACVWYLKQKNRLTREKLAELFPSEEMDLLIEIVNAVSDTSWGTIGKAVFGIFNKHLGENLLLHWQKRGLKKEDIEEIRGMDAETELMNELPRYLAQDLSAAMSQEKAPPRIVLFFDTHEAFWGGQRQQTGILYFQRDEWLRYFLAELDLKAGIVAVIAGRETPRWAQADNFQIPQKYIDIQLVNHLSSADADVYLQRAEIGDQALRQSAIAYSSVTANQVHPLLLGLSADVILQAQEHLTPEDFPKQEATLNKAKYLMNLLLKYTDREFGYAVHALSACRSFNFEIYRLLAEELHFSTTKPAFDILTEFSFVWDVEKLGENWYRIHDLLRRLNYENSNEITQQAHVVLEKHYRQQGQVAEAIYHANRLDWRRGVDEWEEVFEQALELSRYAQCRSLLEVRSELVINSDFQIGRVSQSEGDYFAQLAKYQEAQTEYLEAVAAYNRELSITPDDTATLNNKGLALESLGNLQTQLAQHTQAIQSYTSAIAAYDQALNLAPNYTQTINNKGLVLKNLGDLQTKLAQHPQAIQSYTSVIAAYDQALNLAPDYINALNNKGVALQSLGNLQTKLAQHPQAIQSYTSAIAAYDQALNLAPDYINALNNKGVALQSLGNLQTKLTQHTQAIQSYTSAITTYDQALNLAPDDTYALNNKGNALQSLGNLQTKLAQHPQAIQSYTSAIATYDQALNLAPDDTYALNNKGSVLKNLGDLQIKLTQHSEAIESYTSAIAAYDQALNLAPNYTYALNNKGFALQSLGNLQTKLAQHSEAIESYTSAIAAYDQALNLAPNYTYALNNKGNALAKLGDLQTKLAQHTQAIQSYTSAIAAYDQALNLAPRYINALNNKGLALQGWGKLLLQLSQKPEAVNHLQAALAVFNSSLAIVSGDESVRNLRDELQEFLDNLT</sequence>
<reference evidence="4" key="1">
    <citation type="journal article" date="2014" name="Stand. Genomic Sci.">
        <title>Complete genome sequence of Anabaena variabilis ATCC 29413.</title>
        <authorList>
            <person name="Thiel T."/>
            <person name="Pratte B.S."/>
            <person name="Zhong J."/>
            <person name="Goodwin L."/>
            <person name="Copeland A."/>
            <person name="Lucas S."/>
            <person name="Han C."/>
            <person name="Pitluck S."/>
            <person name="Land M.L."/>
            <person name="Kyrpides N.C."/>
            <person name="Woyke T."/>
        </authorList>
    </citation>
    <scope>NUCLEOTIDE SEQUENCE [LARGE SCALE GENOMIC DNA]</scope>
    <source>
        <strain evidence="4">ATCC 29413 / PCC 7937</strain>
    </source>
</reference>
<protein>
    <submittedName>
        <fullName evidence="3">TPR repeat protein</fullName>
    </submittedName>
</protein>
<dbReference type="AlphaFoldDB" id="Q3M7E6"/>
<dbReference type="SMART" id="SM00028">
    <property type="entry name" value="TPR"/>
    <property type="match status" value="10"/>
</dbReference>
<accession>Q3M7E6</accession>
<gene>
    <name evidence="3" type="ordered locus">Ava_3483</name>
</gene>
<proteinExistence type="predicted"/>
<dbReference type="RefSeq" id="WP_011320201.1">
    <property type="nucleotide sequence ID" value="NC_007413.1"/>
</dbReference>
<dbReference type="eggNOG" id="COG0457">
    <property type="taxonomic scope" value="Bacteria"/>
</dbReference>
<keyword evidence="2" id="KW-0802">TPR repeat</keyword>
<evidence type="ECO:0000256" key="1">
    <source>
        <dbReference type="ARBA" id="ARBA00022737"/>
    </source>
</evidence>
<keyword evidence="1" id="KW-0677">Repeat</keyword>
<dbReference type="Gene3D" id="1.25.40.10">
    <property type="entry name" value="Tetratricopeptide repeat domain"/>
    <property type="match status" value="9"/>
</dbReference>
<dbReference type="SUPFAM" id="SSF48452">
    <property type="entry name" value="TPR-like"/>
    <property type="match status" value="2"/>
</dbReference>
<dbReference type="InterPro" id="IPR019734">
    <property type="entry name" value="TPR_rpt"/>
</dbReference>
<dbReference type="InterPro" id="IPR051685">
    <property type="entry name" value="Ycf3/AcsC/BcsC/TPR_MFPF"/>
</dbReference>
<organism evidence="3 4">
    <name type="scientific">Trichormus variabilis (strain ATCC 29413 / PCC 7937)</name>
    <name type="common">Anabaena variabilis</name>
    <dbReference type="NCBI Taxonomy" id="240292"/>
    <lineage>
        <taxon>Bacteria</taxon>
        <taxon>Bacillati</taxon>
        <taxon>Cyanobacteriota</taxon>
        <taxon>Cyanophyceae</taxon>
        <taxon>Nostocales</taxon>
        <taxon>Nostocaceae</taxon>
        <taxon>Trichormus</taxon>
    </lineage>
</organism>
<dbReference type="HOGENOM" id="CLU_290305_0_0_3"/>
<dbReference type="InterPro" id="IPR011990">
    <property type="entry name" value="TPR-like_helical_dom_sf"/>
</dbReference>
<dbReference type="PANTHER" id="PTHR44943">
    <property type="entry name" value="CELLULOSE SYNTHASE OPERON PROTEIN C"/>
    <property type="match status" value="1"/>
</dbReference>
<dbReference type="PANTHER" id="PTHR44943:SF8">
    <property type="entry name" value="TPR REPEAT-CONTAINING PROTEIN MJ0263"/>
    <property type="match status" value="1"/>
</dbReference>
<evidence type="ECO:0000313" key="4">
    <source>
        <dbReference type="Proteomes" id="UP000002533"/>
    </source>
</evidence>
<dbReference type="STRING" id="240292.Ava_3483"/>
<name>Q3M7E6_TRIV2</name>
<dbReference type="GeneID" id="58726271"/>